<keyword evidence="6" id="KW-0460">Magnesium</keyword>
<keyword evidence="4" id="KW-0378">Hydrolase</keyword>
<dbReference type="CDD" id="cd06141">
    <property type="entry name" value="WRN_exo"/>
    <property type="match status" value="1"/>
</dbReference>
<sequence>MFEDSPAVASPLVLSNHTSINNTLRSILDDLTQNPQLVVGFDSEWNVDLTAHGRLLNKGPPAVVQIAYKENIYILQIGEMLQRKALPEQLLNFLREPKVVKAGCRVNGDLWQLAAACGLPPDSFPGALDLACFAKDRYLVTRANMSLVDLVANILGQCLPKLDGERISNNWSDAELSAAQITYAARDAYASLKLYTEISKHSLPTNMTDNTTPGTSVLLLTDDNKKLAARGVISAAALEEKFHGINLTRTRTVVTVQEILIPGAIIGKNDRNKPLKDLGSVPFDVLAHQSHVRVVNGAYNLPQIGILSSVSPAQLSKPSSEQVEDQPDSNLSSLADDLAALDEGDSSFEESESTVPATQTESQH</sequence>
<feature type="compositionally biased region" description="Polar residues" evidence="10">
    <location>
        <begin position="354"/>
        <end position="364"/>
    </location>
</feature>
<dbReference type="EMBL" id="DF848599">
    <property type="protein sequence ID" value="GAT54267.1"/>
    <property type="molecule type" value="Genomic_DNA"/>
</dbReference>
<feature type="region of interest" description="Disordered" evidence="10">
    <location>
        <begin position="315"/>
        <end position="364"/>
    </location>
</feature>
<evidence type="ECO:0000256" key="7">
    <source>
        <dbReference type="ARBA" id="ARBA00023242"/>
    </source>
</evidence>
<dbReference type="InterPro" id="IPR051132">
    <property type="entry name" value="3-5_Exonuclease_domain"/>
</dbReference>
<gene>
    <name evidence="12" type="ORF">MCHLO_11135</name>
</gene>
<evidence type="ECO:0000313" key="13">
    <source>
        <dbReference type="Proteomes" id="UP000815677"/>
    </source>
</evidence>
<evidence type="ECO:0000256" key="5">
    <source>
        <dbReference type="ARBA" id="ARBA00022839"/>
    </source>
</evidence>
<dbReference type="InterPro" id="IPR012337">
    <property type="entry name" value="RNaseH-like_sf"/>
</dbReference>
<evidence type="ECO:0000256" key="2">
    <source>
        <dbReference type="ARBA" id="ARBA00022722"/>
    </source>
</evidence>
<evidence type="ECO:0000259" key="11">
    <source>
        <dbReference type="Pfam" id="PF01612"/>
    </source>
</evidence>
<feature type="domain" description="3'-5' exonuclease" evidence="11">
    <location>
        <begin position="22"/>
        <end position="200"/>
    </location>
</feature>
<keyword evidence="13" id="KW-1185">Reference proteome</keyword>
<accession>A0ABQ0LTE7</accession>
<evidence type="ECO:0000256" key="1">
    <source>
        <dbReference type="ARBA" id="ARBA00004123"/>
    </source>
</evidence>
<dbReference type="Gene3D" id="3.30.420.10">
    <property type="entry name" value="Ribonuclease H-like superfamily/Ribonuclease H"/>
    <property type="match status" value="1"/>
</dbReference>
<keyword evidence="3" id="KW-0479">Metal-binding</keyword>
<organism evidence="12 13">
    <name type="scientific">Mycena chlorophos</name>
    <name type="common">Agaric fungus</name>
    <name type="synonym">Agaricus chlorophos</name>
    <dbReference type="NCBI Taxonomy" id="658473"/>
    <lineage>
        <taxon>Eukaryota</taxon>
        <taxon>Fungi</taxon>
        <taxon>Dikarya</taxon>
        <taxon>Basidiomycota</taxon>
        <taxon>Agaricomycotina</taxon>
        <taxon>Agaricomycetes</taxon>
        <taxon>Agaricomycetidae</taxon>
        <taxon>Agaricales</taxon>
        <taxon>Marasmiineae</taxon>
        <taxon>Mycenaceae</taxon>
        <taxon>Mycena</taxon>
    </lineage>
</organism>
<keyword evidence="5" id="KW-0269">Exonuclease</keyword>
<dbReference type="PANTHER" id="PTHR13620">
    <property type="entry name" value="3-5 EXONUCLEASE"/>
    <property type="match status" value="1"/>
</dbReference>
<dbReference type="Pfam" id="PF01612">
    <property type="entry name" value="DNA_pol_A_exo1"/>
    <property type="match status" value="1"/>
</dbReference>
<dbReference type="SUPFAM" id="SSF53098">
    <property type="entry name" value="Ribonuclease H-like"/>
    <property type="match status" value="1"/>
</dbReference>
<evidence type="ECO:0000256" key="8">
    <source>
        <dbReference type="ARBA" id="ARBA00040531"/>
    </source>
</evidence>
<evidence type="ECO:0000313" key="12">
    <source>
        <dbReference type="EMBL" id="GAT54267.1"/>
    </source>
</evidence>
<feature type="compositionally biased region" description="Low complexity" evidence="10">
    <location>
        <begin position="328"/>
        <end position="338"/>
    </location>
</feature>
<name>A0ABQ0LTE7_MYCCL</name>
<evidence type="ECO:0000256" key="6">
    <source>
        <dbReference type="ARBA" id="ARBA00022842"/>
    </source>
</evidence>
<evidence type="ECO:0000256" key="10">
    <source>
        <dbReference type="SAM" id="MobiDB-lite"/>
    </source>
</evidence>
<reference evidence="12" key="1">
    <citation type="submission" date="2014-09" db="EMBL/GenBank/DDBJ databases">
        <title>Genome sequence of the luminous mushroom Mycena chlorophos for searching fungal bioluminescence genes.</title>
        <authorList>
            <person name="Tanaka Y."/>
            <person name="Kasuga D."/>
            <person name="Oba Y."/>
            <person name="Hase S."/>
            <person name="Sato K."/>
            <person name="Oba Y."/>
            <person name="Sakakibara Y."/>
        </authorList>
    </citation>
    <scope>NUCLEOTIDE SEQUENCE</scope>
</reference>
<dbReference type="PANTHER" id="PTHR13620:SF109">
    <property type="entry name" value="3'-5' EXONUCLEASE"/>
    <property type="match status" value="1"/>
</dbReference>
<evidence type="ECO:0000256" key="3">
    <source>
        <dbReference type="ARBA" id="ARBA00022723"/>
    </source>
</evidence>
<proteinExistence type="predicted"/>
<dbReference type="InterPro" id="IPR036397">
    <property type="entry name" value="RNaseH_sf"/>
</dbReference>
<keyword evidence="2" id="KW-0540">Nuclease</keyword>
<evidence type="ECO:0000256" key="4">
    <source>
        <dbReference type="ARBA" id="ARBA00022801"/>
    </source>
</evidence>
<dbReference type="InterPro" id="IPR002562">
    <property type="entry name" value="3'-5'_exonuclease_dom"/>
</dbReference>
<evidence type="ECO:0000256" key="9">
    <source>
        <dbReference type="ARBA" id="ARBA00042761"/>
    </source>
</evidence>
<comment type="subcellular location">
    <subcellularLocation>
        <location evidence="1">Nucleus</location>
    </subcellularLocation>
</comment>
<protein>
    <recommendedName>
        <fullName evidence="8">3'-5' exonuclease</fullName>
    </recommendedName>
    <alternativeName>
        <fullName evidence="9">Werner Syndrome-like exonuclease</fullName>
    </alternativeName>
</protein>
<keyword evidence="7" id="KW-0539">Nucleus</keyword>
<dbReference type="Proteomes" id="UP000815677">
    <property type="component" value="Unassembled WGS sequence"/>
</dbReference>
<feature type="compositionally biased region" description="Acidic residues" evidence="10">
    <location>
        <begin position="339"/>
        <end position="352"/>
    </location>
</feature>